<dbReference type="PANTHER" id="PTHR23293:SF9">
    <property type="entry name" value="FAD SYNTHASE"/>
    <property type="match status" value="1"/>
</dbReference>
<dbReference type="PANTHER" id="PTHR23293">
    <property type="entry name" value="FAD SYNTHETASE-RELATED FMN ADENYLYLTRANSFERASE"/>
    <property type="match status" value="1"/>
</dbReference>
<evidence type="ECO:0000256" key="3">
    <source>
        <dbReference type="ARBA" id="ARBA00022630"/>
    </source>
</evidence>
<evidence type="ECO:0000256" key="11">
    <source>
        <dbReference type="ARBA" id="ARBA00031871"/>
    </source>
</evidence>
<evidence type="ECO:0000256" key="8">
    <source>
        <dbReference type="ARBA" id="ARBA00022827"/>
    </source>
</evidence>
<dbReference type="GO" id="GO:0005524">
    <property type="term" value="F:ATP binding"/>
    <property type="evidence" value="ECO:0007669"/>
    <property type="project" value="UniProtKB-KW"/>
</dbReference>
<sequence length="283" mass="32801">MTNQHNRDIQIGFLHRCAECYTLVQDFLNDRGHTSIINGDTSTSTVHKEYQFDPELRESVKQKVLLSIEKLEKSIDLHLQEIAISYNGGKDCLVMLILLMATIHKKFSSTTFENPVVNLLPPDYKLDSIYINSETPFPELLEFIKTSTEYYHLHPIIIKSTLKDGFQQYLDQVNKKVKSVVVGIRHSDPYGETLSYEQMTDHNWPKFLRIHPILHWNYVDIWDFLIGCNVKYCDMYDRGYTSLGGVDTTIPNPLLKLPTGKYLPAYMLKHNADESERLGRVKK</sequence>
<evidence type="ECO:0000256" key="10">
    <source>
        <dbReference type="ARBA" id="ARBA00031145"/>
    </source>
</evidence>
<comment type="pathway">
    <text evidence="1">Cofactor biosynthesis; FAD biosynthesis; FAD from FMN: step 1/1.</text>
</comment>
<feature type="domain" description="Phosphoadenosine phosphosulphate reductase" evidence="13">
    <location>
        <begin position="170"/>
        <end position="250"/>
    </location>
</feature>
<dbReference type="InterPro" id="IPR014729">
    <property type="entry name" value="Rossmann-like_a/b/a_fold"/>
</dbReference>
<evidence type="ECO:0000313" key="15">
    <source>
        <dbReference type="Proteomes" id="UP000011777"/>
    </source>
</evidence>
<dbReference type="InterPro" id="IPR002500">
    <property type="entry name" value="PAPS_reduct_dom"/>
</dbReference>
<evidence type="ECO:0000256" key="4">
    <source>
        <dbReference type="ARBA" id="ARBA00022643"/>
    </source>
</evidence>
<dbReference type="EMBL" id="AOGT01000521">
    <property type="protein sequence ID" value="EMG49687.1"/>
    <property type="molecule type" value="Genomic_DNA"/>
</dbReference>
<evidence type="ECO:0000256" key="12">
    <source>
        <dbReference type="ARBA" id="ARBA00049494"/>
    </source>
</evidence>
<dbReference type="Pfam" id="PF01507">
    <property type="entry name" value="PAPS_reduct"/>
    <property type="match status" value="2"/>
</dbReference>
<dbReference type="OMA" id="LPYCCLY"/>
<evidence type="ECO:0000256" key="7">
    <source>
        <dbReference type="ARBA" id="ARBA00022741"/>
    </source>
</evidence>
<dbReference type="OrthoDB" id="270728at2759"/>
<keyword evidence="5" id="KW-0808">Transferase</keyword>
<keyword evidence="15" id="KW-1185">Reference proteome</keyword>
<evidence type="ECO:0000256" key="1">
    <source>
        <dbReference type="ARBA" id="ARBA00004726"/>
    </source>
</evidence>
<evidence type="ECO:0000256" key="2">
    <source>
        <dbReference type="ARBA" id="ARBA00012393"/>
    </source>
</evidence>
<dbReference type="FunFam" id="3.40.50.620:FF:000187">
    <property type="entry name" value="Probable FAD synthetase"/>
    <property type="match status" value="1"/>
</dbReference>
<evidence type="ECO:0000313" key="14">
    <source>
        <dbReference type="EMBL" id="EMG49687.1"/>
    </source>
</evidence>
<keyword evidence="6" id="KW-0548">Nucleotidyltransferase</keyword>
<comment type="caution">
    <text evidence="14">The sequence shown here is derived from an EMBL/GenBank/DDBJ whole genome shotgun (WGS) entry which is preliminary data.</text>
</comment>
<keyword evidence="8" id="KW-0274">FAD</keyword>
<dbReference type="Proteomes" id="UP000011777">
    <property type="component" value="Unassembled WGS sequence"/>
</dbReference>
<dbReference type="Gene3D" id="3.40.50.620">
    <property type="entry name" value="HUPs"/>
    <property type="match status" value="1"/>
</dbReference>
<gene>
    <name evidence="14" type="ORF">G210_5485</name>
</gene>
<dbReference type="GO" id="GO:0006747">
    <property type="term" value="P:FAD biosynthetic process"/>
    <property type="evidence" value="ECO:0007669"/>
    <property type="project" value="TreeGrafter"/>
</dbReference>
<protein>
    <recommendedName>
        <fullName evidence="2">FAD synthase</fullName>
        <ecNumber evidence="2">2.7.7.2</ecNumber>
    </recommendedName>
    <alternativeName>
        <fullName evidence="10">FAD pyrophosphorylase</fullName>
    </alternativeName>
    <alternativeName>
        <fullName evidence="11">FMN adenylyltransferase</fullName>
    </alternativeName>
</protein>
<evidence type="ECO:0000256" key="6">
    <source>
        <dbReference type="ARBA" id="ARBA00022695"/>
    </source>
</evidence>
<dbReference type="HOGENOM" id="CLU_056971_3_0_1"/>
<keyword evidence="4" id="KW-0288">FMN</keyword>
<dbReference type="GO" id="GO:0003919">
    <property type="term" value="F:FMN adenylyltransferase activity"/>
    <property type="evidence" value="ECO:0007669"/>
    <property type="project" value="UniProtKB-EC"/>
</dbReference>
<evidence type="ECO:0000256" key="5">
    <source>
        <dbReference type="ARBA" id="ARBA00022679"/>
    </source>
</evidence>
<dbReference type="STRING" id="1245528.M3HQD8"/>
<reference evidence="14 15" key="1">
    <citation type="submission" date="2013-02" db="EMBL/GenBank/DDBJ databases">
        <title>Genome sequence of Candida maltosa Xu316, a potential industrial strain for xylitol and ethanol production.</title>
        <authorList>
            <person name="Yu J."/>
            <person name="Wang Q."/>
            <person name="Geng X."/>
            <person name="Bao W."/>
            <person name="He P."/>
            <person name="Cai J."/>
        </authorList>
    </citation>
    <scope>NUCLEOTIDE SEQUENCE [LARGE SCALE GENOMIC DNA]</scope>
    <source>
        <strain evidence="15">Xu316</strain>
    </source>
</reference>
<dbReference type="AlphaFoldDB" id="M3HQD8"/>
<keyword evidence="7" id="KW-0547">Nucleotide-binding</keyword>
<keyword evidence="9" id="KW-0067">ATP-binding</keyword>
<accession>M3HQD8</accession>
<organism evidence="14 15">
    <name type="scientific">Candida maltosa (strain Xu316)</name>
    <name type="common">Yeast</name>
    <dbReference type="NCBI Taxonomy" id="1245528"/>
    <lineage>
        <taxon>Eukaryota</taxon>
        <taxon>Fungi</taxon>
        <taxon>Dikarya</taxon>
        <taxon>Ascomycota</taxon>
        <taxon>Saccharomycotina</taxon>
        <taxon>Pichiomycetes</taxon>
        <taxon>Debaryomycetaceae</taxon>
        <taxon>Candida/Lodderomyces clade</taxon>
        <taxon>Candida</taxon>
    </lineage>
</organism>
<dbReference type="SUPFAM" id="SSF52402">
    <property type="entry name" value="Adenine nucleotide alpha hydrolases-like"/>
    <property type="match status" value="1"/>
</dbReference>
<dbReference type="EC" id="2.7.7.2" evidence="2"/>
<keyword evidence="3" id="KW-0285">Flavoprotein</keyword>
<proteinExistence type="predicted"/>
<feature type="domain" description="Phosphoadenosine phosphosulphate reductase" evidence="13">
    <location>
        <begin position="82"/>
        <end position="161"/>
    </location>
</feature>
<evidence type="ECO:0000256" key="9">
    <source>
        <dbReference type="ARBA" id="ARBA00022840"/>
    </source>
</evidence>
<evidence type="ECO:0000259" key="13">
    <source>
        <dbReference type="Pfam" id="PF01507"/>
    </source>
</evidence>
<comment type="catalytic activity">
    <reaction evidence="12">
        <text>FMN + ATP + H(+) = FAD + diphosphate</text>
        <dbReference type="Rhea" id="RHEA:17237"/>
        <dbReference type="ChEBI" id="CHEBI:15378"/>
        <dbReference type="ChEBI" id="CHEBI:30616"/>
        <dbReference type="ChEBI" id="CHEBI:33019"/>
        <dbReference type="ChEBI" id="CHEBI:57692"/>
        <dbReference type="ChEBI" id="CHEBI:58210"/>
        <dbReference type="EC" id="2.7.7.2"/>
    </reaction>
</comment>
<dbReference type="CDD" id="cd23948">
    <property type="entry name" value="FAD_synthase"/>
    <property type="match status" value="1"/>
</dbReference>
<dbReference type="eggNOG" id="KOG2644">
    <property type="taxonomic scope" value="Eukaryota"/>
</dbReference>
<name>M3HQD8_CANMX</name>